<organism evidence="1 2">
    <name type="scientific">Araneus ventricosus</name>
    <name type="common">Orbweaver spider</name>
    <name type="synonym">Epeira ventricosa</name>
    <dbReference type="NCBI Taxonomy" id="182803"/>
    <lineage>
        <taxon>Eukaryota</taxon>
        <taxon>Metazoa</taxon>
        <taxon>Ecdysozoa</taxon>
        <taxon>Arthropoda</taxon>
        <taxon>Chelicerata</taxon>
        <taxon>Arachnida</taxon>
        <taxon>Araneae</taxon>
        <taxon>Araneomorphae</taxon>
        <taxon>Entelegynae</taxon>
        <taxon>Araneoidea</taxon>
        <taxon>Araneidae</taxon>
        <taxon>Araneus</taxon>
    </lineage>
</organism>
<evidence type="ECO:0000313" key="1">
    <source>
        <dbReference type="EMBL" id="GBM78627.1"/>
    </source>
</evidence>
<dbReference type="Proteomes" id="UP000499080">
    <property type="component" value="Unassembled WGS sequence"/>
</dbReference>
<gene>
    <name evidence="1" type="ORF">AVEN_94591_1</name>
</gene>
<sequence length="122" mass="13348">MAEKDAGNSVPISSVYDCLTVDQETKKLASFTSVRTRSLSQSSQSSMTSSASVLCDEEMSTELPMENPRLLVNGFTAGTKANPSKRFHLRVTKLAVANSLLDLLQQRFESLQQPQTCSHAVH</sequence>
<dbReference type="EMBL" id="BGPR01002766">
    <property type="protein sequence ID" value="GBM78627.1"/>
    <property type="molecule type" value="Genomic_DNA"/>
</dbReference>
<comment type="caution">
    <text evidence="1">The sequence shown here is derived from an EMBL/GenBank/DDBJ whole genome shotgun (WGS) entry which is preliminary data.</text>
</comment>
<evidence type="ECO:0000313" key="2">
    <source>
        <dbReference type="Proteomes" id="UP000499080"/>
    </source>
</evidence>
<accession>A0A4Y2ILP0</accession>
<reference evidence="1 2" key="1">
    <citation type="journal article" date="2019" name="Sci. Rep.">
        <title>Orb-weaving spider Araneus ventricosus genome elucidates the spidroin gene catalogue.</title>
        <authorList>
            <person name="Kono N."/>
            <person name="Nakamura H."/>
            <person name="Ohtoshi R."/>
            <person name="Moran D.A.P."/>
            <person name="Shinohara A."/>
            <person name="Yoshida Y."/>
            <person name="Fujiwara M."/>
            <person name="Mori M."/>
            <person name="Tomita M."/>
            <person name="Arakawa K."/>
        </authorList>
    </citation>
    <scope>NUCLEOTIDE SEQUENCE [LARGE SCALE GENOMIC DNA]</scope>
</reference>
<dbReference type="AlphaFoldDB" id="A0A4Y2ILP0"/>
<proteinExistence type="predicted"/>
<keyword evidence="2" id="KW-1185">Reference proteome</keyword>
<protein>
    <submittedName>
        <fullName evidence="1">Uncharacterized protein</fullName>
    </submittedName>
</protein>
<name>A0A4Y2ILP0_ARAVE</name>